<evidence type="ECO:0000313" key="3">
    <source>
        <dbReference type="Proteomes" id="UP000694421"/>
    </source>
</evidence>
<reference evidence="2" key="2">
    <citation type="submission" date="2025-09" db="UniProtKB">
        <authorList>
            <consortium name="Ensembl"/>
        </authorList>
    </citation>
    <scope>IDENTIFICATION</scope>
</reference>
<reference evidence="2" key="1">
    <citation type="submission" date="2025-08" db="UniProtKB">
        <authorList>
            <consortium name="Ensembl"/>
        </authorList>
    </citation>
    <scope>IDENTIFICATION</scope>
</reference>
<evidence type="ECO:0000313" key="2">
    <source>
        <dbReference type="Ensembl" id="ENSSMRP00000000733.1"/>
    </source>
</evidence>
<dbReference type="OMA" id="EGSNMAQ"/>
<dbReference type="GeneTree" id="ENSGT00960000188992"/>
<feature type="region of interest" description="Disordered" evidence="1">
    <location>
        <begin position="202"/>
        <end position="222"/>
    </location>
</feature>
<dbReference type="AlphaFoldDB" id="A0A8D0AZB7"/>
<dbReference type="PANTHER" id="PTHR11505">
    <property type="entry name" value="L1 TRANSPOSABLE ELEMENT-RELATED"/>
    <property type="match status" value="1"/>
</dbReference>
<protein>
    <submittedName>
        <fullName evidence="2">Uncharacterized protein</fullName>
    </submittedName>
</protein>
<proteinExistence type="predicted"/>
<dbReference type="Proteomes" id="UP000694421">
    <property type="component" value="Unplaced"/>
</dbReference>
<dbReference type="Ensembl" id="ENSSMRT00000000889.1">
    <property type="protein sequence ID" value="ENSSMRP00000000733.1"/>
    <property type="gene ID" value="ENSSMRG00000000666.1"/>
</dbReference>
<dbReference type="Gene3D" id="3.30.70.1820">
    <property type="entry name" value="L1 transposable element, RRM domain"/>
    <property type="match status" value="1"/>
</dbReference>
<keyword evidence="3" id="KW-1185">Reference proteome</keyword>
<sequence>MEIKEKALLCLQASRIATINQGLAKLQEQVVDLQNCVRRGTIRIRGVREGLEGSNMAQFLITWWSGLFPDLNLNISDIARAHRSLTMRRDSQQFPRDIIVAFDRYTMKTKIFAALCTKADLSLEGRKIIVLQDIAPETLRLCQKFKPYMSLIQSANLKFRWGFPCSIIVNFRGKQLNATTPEEAEILISELGLNNAQQLQNKHTLDSTPPAPDQSTRQQLPQ</sequence>
<accession>A0A8D0AZB7</accession>
<feature type="compositionally biased region" description="Polar residues" evidence="1">
    <location>
        <begin position="213"/>
        <end position="222"/>
    </location>
</feature>
<evidence type="ECO:0000256" key="1">
    <source>
        <dbReference type="SAM" id="MobiDB-lite"/>
    </source>
</evidence>
<dbReference type="InterPro" id="IPR004244">
    <property type="entry name" value="Transposase_22"/>
</dbReference>
<name>A0A8D0AZB7_SALMN</name>
<organism evidence="2 3">
    <name type="scientific">Salvator merianae</name>
    <name type="common">Argentine black and white tegu</name>
    <name type="synonym">Tupinambis merianae</name>
    <dbReference type="NCBI Taxonomy" id="96440"/>
    <lineage>
        <taxon>Eukaryota</taxon>
        <taxon>Metazoa</taxon>
        <taxon>Chordata</taxon>
        <taxon>Craniata</taxon>
        <taxon>Vertebrata</taxon>
        <taxon>Euteleostomi</taxon>
        <taxon>Lepidosauria</taxon>
        <taxon>Squamata</taxon>
        <taxon>Bifurcata</taxon>
        <taxon>Unidentata</taxon>
        <taxon>Episquamata</taxon>
        <taxon>Laterata</taxon>
        <taxon>Teiioidea</taxon>
        <taxon>Teiidae</taxon>
        <taxon>Salvator</taxon>
    </lineage>
</organism>